<name>A0ABT5Y9Q9_9GAMM</name>
<comment type="caution">
    <text evidence="2">The sequence shown here is derived from an EMBL/GenBank/DDBJ whole genome shotgun (WGS) entry which is preliminary data.</text>
</comment>
<protein>
    <recommendedName>
        <fullName evidence="4">Holin</fullName>
    </recommendedName>
</protein>
<accession>A0ABT5Y9Q9</accession>
<evidence type="ECO:0000256" key="1">
    <source>
        <dbReference type="SAM" id="Phobius"/>
    </source>
</evidence>
<evidence type="ECO:0008006" key="4">
    <source>
        <dbReference type="Google" id="ProtNLM"/>
    </source>
</evidence>
<dbReference type="Proteomes" id="UP001143391">
    <property type="component" value="Unassembled WGS sequence"/>
</dbReference>
<gene>
    <name evidence="2" type="ORF">NLU14_08640</name>
</gene>
<dbReference type="RefSeq" id="WP_275705827.1">
    <property type="nucleotide sequence ID" value="NZ_JANCMW010000004.1"/>
</dbReference>
<evidence type="ECO:0000313" key="3">
    <source>
        <dbReference type="Proteomes" id="UP001143391"/>
    </source>
</evidence>
<keyword evidence="1" id="KW-0812">Transmembrane</keyword>
<reference evidence="2" key="1">
    <citation type="submission" date="2022-07" db="EMBL/GenBank/DDBJ databases">
        <title>Marinobacter iranensis a new bacterium isolate from a hipersaline lake in Iran.</title>
        <authorList>
            <person name="Mohammad A.M.A."/>
            <person name="Cristina S.-P."/>
            <person name="Antonio V."/>
        </authorList>
    </citation>
    <scope>NUCLEOTIDE SEQUENCE</scope>
    <source>
        <strain evidence="2">71-i</strain>
    </source>
</reference>
<sequence>MPDFLRKHRLIPRLVMIWGPVIITIVLLRVTEPDAIQAIGGAGMATIVTGTIGILATAIALYLNKPGDQ</sequence>
<proteinExistence type="predicted"/>
<keyword evidence="1" id="KW-0472">Membrane</keyword>
<keyword evidence="3" id="KW-1185">Reference proteome</keyword>
<organism evidence="2 3">
    <name type="scientific">Marinobacter iranensis</name>
    <dbReference type="NCBI Taxonomy" id="2962607"/>
    <lineage>
        <taxon>Bacteria</taxon>
        <taxon>Pseudomonadati</taxon>
        <taxon>Pseudomonadota</taxon>
        <taxon>Gammaproteobacteria</taxon>
        <taxon>Pseudomonadales</taxon>
        <taxon>Marinobacteraceae</taxon>
        <taxon>Marinobacter</taxon>
    </lineage>
</organism>
<dbReference type="EMBL" id="JANCMW010000004">
    <property type="protein sequence ID" value="MDF0750296.1"/>
    <property type="molecule type" value="Genomic_DNA"/>
</dbReference>
<keyword evidence="1" id="KW-1133">Transmembrane helix</keyword>
<feature type="transmembrane region" description="Helical" evidence="1">
    <location>
        <begin position="36"/>
        <end position="63"/>
    </location>
</feature>
<feature type="transmembrane region" description="Helical" evidence="1">
    <location>
        <begin position="12"/>
        <end position="30"/>
    </location>
</feature>
<evidence type="ECO:0000313" key="2">
    <source>
        <dbReference type="EMBL" id="MDF0750296.1"/>
    </source>
</evidence>